<name>A0AAW8J9T1_9GAMM</name>
<feature type="chain" id="PRO_5043319971" description="Lipoprotein" evidence="1">
    <location>
        <begin position="19"/>
        <end position="41"/>
    </location>
</feature>
<evidence type="ECO:0000313" key="3">
    <source>
        <dbReference type="Proteomes" id="UP001243844"/>
    </source>
</evidence>
<comment type="caution">
    <text evidence="2">The sequence shown here is derived from an EMBL/GenBank/DDBJ whole genome shotgun (WGS) entry which is preliminary data.</text>
</comment>
<dbReference type="PROSITE" id="PS51257">
    <property type="entry name" value="PROKAR_LIPOPROTEIN"/>
    <property type="match status" value="1"/>
</dbReference>
<protein>
    <recommendedName>
        <fullName evidence="4">Lipoprotein</fullName>
    </recommendedName>
</protein>
<evidence type="ECO:0000256" key="1">
    <source>
        <dbReference type="SAM" id="SignalP"/>
    </source>
</evidence>
<organism evidence="2 3">
    <name type="scientific">Acinetobacter rudis</name>
    <dbReference type="NCBI Taxonomy" id="632955"/>
    <lineage>
        <taxon>Bacteria</taxon>
        <taxon>Pseudomonadati</taxon>
        <taxon>Pseudomonadota</taxon>
        <taxon>Gammaproteobacteria</taxon>
        <taxon>Moraxellales</taxon>
        <taxon>Moraxellaceae</taxon>
        <taxon>Acinetobacter</taxon>
    </lineage>
</organism>
<proteinExistence type="predicted"/>
<dbReference type="Proteomes" id="UP001243844">
    <property type="component" value="Unassembled WGS sequence"/>
</dbReference>
<reference evidence="2" key="1">
    <citation type="submission" date="2023-08" db="EMBL/GenBank/DDBJ databases">
        <title>Emergence of clinically-relevant ST2 carbapenem-resistant Acinetobacter baumannii strains in hospital sewages in Zhejiang, East of China.</title>
        <authorList>
            <person name="Kaichao C."/>
            <person name="Zhang R."/>
        </authorList>
    </citation>
    <scope>NUCLEOTIDE SEQUENCE</scope>
    <source>
        <strain evidence="2">M-RB-37</strain>
    </source>
</reference>
<sequence>MFKAVLLLLVLGSGLVLSACNDDDNETNNTVTSSCKVHCAP</sequence>
<keyword evidence="1" id="KW-0732">Signal</keyword>
<gene>
    <name evidence="2" type="ORF">RFH47_09190</name>
</gene>
<dbReference type="EMBL" id="JAVIDL010000015">
    <property type="protein sequence ID" value="MDQ8935906.1"/>
    <property type="molecule type" value="Genomic_DNA"/>
</dbReference>
<dbReference type="RefSeq" id="WP_308975847.1">
    <property type="nucleotide sequence ID" value="NZ_JAVIDL010000015.1"/>
</dbReference>
<dbReference type="AlphaFoldDB" id="A0AAW8J9T1"/>
<accession>A0AAW8J9T1</accession>
<feature type="signal peptide" evidence="1">
    <location>
        <begin position="1"/>
        <end position="18"/>
    </location>
</feature>
<evidence type="ECO:0000313" key="2">
    <source>
        <dbReference type="EMBL" id="MDQ8935906.1"/>
    </source>
</evidence>
<evidence type="ECO:0008006" key="4">
    <source>
        <dbReference type="Google" id="ProtNLM"/>
    </source>
</evidence>